<dbReference type="SUPFAM" id="SSF100950">
    <property type="entry name" value="NagB/RpiA/CoA transferase-like"/>
    <property type="match status" value="1"/>
</dbReference>
<keyword evidence="5" id="KW-0436">Ligase</keyword>
<dbReference type="PIRSF" id="PIRSF006806">
    <property type="entry name" value="FTHF_cligase"/>
    <property type="match status" value="1"/>
</dbReference>
<gene>
    <name evidence="5" type="ORF">ACFOPX_07795</name>
</gene>
<evidence type="ECO:0000313" key="6">
    <source>
        <dbReference type="Proteomes" id="UP001595783"/>
    </source>
</evidence>
<dbReference type="Pfam" id="PF01812">
    <property type="entry name" value="5-FTHF_cyc-lig"/>
    <property type="match status" value="1"/>
</dbReference>
<comment type="cofactor">
    <cofactor evidence="4">
        <name>Mg(2+)</name>
        <dbReference type="ChEBI" id="CHEBI:18420"/>
    </cofactor>
</comment>
<dbReference type="NCBIfam" id="TIGR02727">
    <property type="entry name" value="MTHFS_bact"/>
    <property type="match status" value="1"/>
</dbReference>
<dbReference type="GO" id="GO:0030272">
    <property type="term" value="F:5-formyltetrahydrofolate cyclo-ligase activity"/>
    <property type="evidence" value="ECO:0007669"/>
    <property type="project" value="UniProtKB-EC"/>
</dbReference>
<evidence type="ECO:0000256" key="2">
    <source>
        <dbReference type="ARBA" id="ARBA00022741"/>
    </source>
</evidence>
<evidence type="ECO:0000256" key="4">
    <source>
        <dbReference type="RuleBase" id="RU361279"/>
    </source>
</evidence>
<keyword evidence="4" id="KW-0460">Magnesium</keyword>
<dbReference type="RefSeq" id="WP_104752892.1">
    <property type="nucleotide sequence ID" value="NZ_FZMF01000058.1"/>
</dbReference>
<dbReference type="EC" id="6.3.3.2" evidence="4"/>
<keyword evidence="2 4" id="KW-0547">Nucleotide-binding</keyword>
<evidence type="ECO:0000313" key="5">
    <source>
        <dbReference type="EMBL" id="MFC3848410.1"/>
    </source>
</evidence>
<keyword evidence="6" id="KW-1185">Reference proteome</keyword>
<dbReference type="Gene3D" id="3.40.50.10420">
    <property type="entry name" value="NagB/RpiA/CoA transferase-like"/>
    <property type="match status" value="1"/>
</dbReference>
<dbReference type="Proteomes" id="UP001595783">
    <property type="component" value="Unassembled WGS sequence"/>
</dbReference>
<dbReference type="EMBL" id="JBHRZO010000051">
    <property type="protein sequence ID" value="MFC3848410.1"/>
    <property type="molecule type" value="Genomic_DNA"/>
</dbReference>
<sequence>MTKISKAQFRTLCKTILFKKRGWDIKDHKIIAQLKPLLKPYKRLLLYCHLPHEPNLMPLIAWARRHKIKVFVPTLQQGHLHATPYRLPLVRKTYHILEPSPTRAYFKPLELAIVPVLGIDKAGRRIGFGKGYYDLFFATHPKIPIIFTARQILQSQSLLGENHDIVSARYLDQRTPNKINKRITNGIHVRDRASMRAHGP</sequence>
<evidence type="ECO:0000256" key="3">
    <source>
        <dbReference type="ARBA" id="ARBA00022840"/>
    </source>
</evidence>
<comment type="caution">
    <text evidence="5">The sequence shown here is derived from an EMBL/GenBank/DDBJ whole genome shotgun (WGS) entry which is preliminary data.</text>
</comment>
<comment type="similarity">
    <text evidence="1 4">Belongs to the 5-formyltetrahydrofolate cyclo-ligase family.</text>
</comment>
<proteinExistence type="inferred from homology"/>
<dbReference type="InterPro" id="IPR037171">
    <property type="entry name" value="NagB/RpiA_transferase-like"/>
</dbReference>
<dbReference type="InterPro" id="IPR024185">
    <property type="entry name" value="FTHF_cligase-like_sf"/>
</dbReference>
<evidence type="ECO:0000256" key="1">
    <source>
        <dbReference type="ARBA" id="ARBA00010638"/>
    </source>
</evidence>
<dbReference type="PANTHER" id="PTHR23407">
    <property type="entry name" value="ATPASE INHIBITOR/5-FORMYLTETRAHYDROFOLATE CYCLO-LIGASE"/>
    <property type="match status" value="1"/>
</dbReference>
<organism evidence="5 6">
    <name type="scientific">Helicobacter baculiformis</name>
    <dbReference type="NCBI Taxonomy" id="427351"/>
    <lineage>
        <taxon>Bacteria</taxon>
        <taxon>Pseudomonadati</taxon>
        <taxon>Campylobacterota</taxon>
        <taxon>Epsilonproteobacteria</taxon>
        <taxon>Campylobacterales</taxon>
        <taxon>Helicobacteraceae</taxon>
        <taxon>Helicobacter</taxon>
    </lineage>
</organism>
<accession>A0ABV7ZJN3</accession>
<comment type="catalytic activity">
    <reaction evidence="4">
        <text>(6S)-5-formyl-5,6,7,8-tetrahydrofolate + ATP = (6R)-5,10-methenyltetrahydrofolate + ADP + phosphate</text>
        <dbReference type="Rhea" id="RHEA:10488"/>
        <dbReference type="ChEBI" id="CHEBI:30616"/>
        <dbReference type="ChEBI" id="CHEBI:43474"/>
        <dbReference type="ChEBI" id="CHEBI:57455"/>
        <dbReference type="ChEBI" id="CHEBI:57457"/>
        <dbReference type="ChEBI" id="CHEBI:456216"/>
        <dbReference type="EC" id="6.3.3.2"/>
    </reaction>
</comment>
<keyword evidence="3 4" id="KW-0067">ATP-binding</keyword>
<name>A0ABV7ZJN3_9HELI</name>
<keyword evidence="4" id="KW-0479">Metal-binding</keyword>
<protein>
    <recommendedName>
        <fullName evidence="4">5-formyltetrahydrofolate cyclo-ligase</fullName>
        <ecNumber evidence="4">6.3.3.2</ecNumber>
    </recommendedName>
</protein>
<dbReference type="PANTHER" id="PTHR23407:SF1">
    <property type="entry name" value="5-FORMYLTETRAHYDROFOLATE CYCLO-LIGASE"/>
    <property type="match status" value="1"/>
</dbReference>
<reference evidence="6" key="1">
    <citation type="journal article" date="2019" name="Int. J. Syst. Evol. Microbiol.">
        <title>The Global Catalogue of Microorganisms (GCM) 10K type strain sequencing project: providing services to taxonomists for standard genome sequencing and annotation.</title>
        <authorList>
            <consortium name="The Broad Institute Genomics Platform"/>
            <consortium name="The Broad Institute Genome Sequencing Center for Infectious Disease"/>
            <person name="Wu L."/>
            <person name="Ma J."/>
        </authorList>
    </citation>
    <scope>NUCLEOTIDE SEQUENCE [LARGE SCALE GENOMIC DNA]</scope>
    <source>
        <strain evidence="6">CCUG 53816</strain>
    </source>
</reference>
<dbReference type="InterPro" id="IPR002698">
    <property type="entry name" value="FTHF_cligase"/>
</dbReference>